<protein>
    <submittedName>
        <fullName evidence="1">Uncharacterized protein</fullName>
    </submittedName>
</protein>
<dbReference type="EMBL" id="AP017624">
    <property type="protein sequence ID" value="BAV40864.1"/>
    <property type="molecule type" value="Genomic_DNA"/>
</dbReference>
<gene>
    <name evidence="1" type="ORF">SHTP_1624</name>
</gene>
<evidence type="ECO:0000313" key="2">
    <source>
        <dbReference type="Proteomes" id="UP000218067"/>
    </source>
</evidence>
<dbReference type="RefSeq" id="WP_096370305.1">
    <property type="nucleotide sequence ID" value="NZ_AP017624.1"/>
</dbReference>
<reference evidence="1 2" key="1">
    <citation type="submission" date="2016-08" db="EMBL/GenBank/DDBJ databases">
        <title>Complete genome sequence of Mycobacterium shinshuense, a subspecies of M. ulcerans.</title>
        <authorList>
            <person name="Yoshida M."/>
            <person name="Ogura Y."/>
            <person name="Hayashi T."/>
            <person name="Hoshino Y."/>
        </authorList>
    </citation>
    <scope>NUCLEOTIDE SEQUENCE [LARGE SCALE GENOMIC DNA]</scope>
    <source>
        <strain evidence="2">ATCC 33728</strain>
    </source>
</reference>
<sequence>MTPQDRGEYFPYRYDARLAPMRLPFRWPGRQGVTLTDDGRFVARYGPFHAEAPLSSVTDSHVTGPYRWWTAVGPRLSMVDDGLTFGTNAQAGACVHFEPRIHRVLGLRDHSALTVTVADPAGLVAALKKIGQSAP</sequence>
<accession>A0A1B4Y1E3</accession>
<proteinExistence type="predicted"/>
<dbReference type="Proteomes" id="UP000218067">
    <property type="component" value="Chromosome"/>
</dbReference>
<dbReference type="GeneID" id="93436251"/>
<dbReference type="AlphaFoldDB" id="A0A1B4Y1E3"/>
<organism evidence="1 2">
    <name type="scientific">Mycobacterium ulcerans subsp. shinshuense</name>
    <dbReference type="NCBI Taxonomy" id="1124626"/>
    <lineage>
        <taxon>Bacteria</taxon>
        <taxon>Bacillati</taxon>
        <taxon>Actinomycetota</taxon>
        <taxon>Actinomycetes</taxon>
        <taxon>Mycobacteriales</taxon>
        <taxon>Mycobacteriaceae</taxon>
        <taxon>Mycobacterium</taxon>
        <taxon>Mycobacterium ulcerans group</taxon>
    </lineage>
</organism>
<evidence type="ECO:0000313" key="1">
    <source>
        <dbReference type="EMBL" id="BAV40864.1"/>
    </source>
</evidence>
<name>A0A1B4Y1E3_MYCUL</name>